<evidence type="ECO:0000259" key="5">
    <source>
        <dbReference type="PROSITE" id="PS50994"/>
    </source>
</evidence>
<keyword evidence="2" id="KW-0479">Metal-binding</keyword>
<dbReference type="InterPro" id="IPR057670">
    <property type="entry name" value="SH3_retrovirus"/>
</dbReference>
<dbReference type="InterPro" id="IPR054722">
    <property type="entry name" value="PolX-like_BBD"/>
</dbReference>
<reference evidence="6 7" key="2">
    <citation type="journal article" date="2017" name="Front. Plant Sci.">
        <title>Gene Classification and Mining of Molecular Markers Useful in Red Clover (Trifolium pratense) Breeding.</title>
        <authorList>
            <person name="Istvanek J."/>
            <person name="Dluhosova J."/>
            <person name="Dluhos P."/>
            <person name="Patkova L."/>
            <person name="Nedelnik J."/>
            <person name="Repkova J."/>
        </authorList>
    </citation>
    <scope>NUCLEOTIDE SEQUENCE [LARGE SCALE GENOMIC DNA]</scope>
    <source>
        <strain evidence="7">cv. Tatra</strain>
        <tissue evidence="6">Young leaves</tissue>
    </source>
</reference>
<keyword evidence="1" id="KW-0064">Aspartyl protease</keyword>
<dbReference type="GO" id="GO:0003676">
    <property type="term" value="F:nucleic acid binding"/>
    <property type="evidence" value="ECO:0007669"/>
    <property type="project" value="InterPro"/>
</dbReference>
<evidence type="ECO:0000259" key="4">
    <source>
        <dbReference type="PROSITE" id="PS50158"/>
    </source>
</evidence>
<dbReference type="EMBL" id="ASHM01011676">
    <property type="protein sequence ID" value="PNX93622.1"/>
    <property type="molecule type" value="Genomic_DNA"/>
</dbReference>
<dbReference type="InterPro" id="IPR013103">
    <property type="entry name" value="RVT_2"/>
</dbReference>
<organism evidence="6 7">
    <name type="scientific">Trifolium pratense</name>
    <name type="common">Red clover</name>
    <dbReference type="NCBI Taxonomy" id="57577"/>
    <lineage>
        <taxon>Eukaryota</taxon>
        <taxon>Viridiplantae</taxon>
        <taxon>Streptophyta</taxon>
        <taxon>Embryophyta</taxon>
        <taxon>Tracheophyta</taxon>
        <taxon>Spermatophyta</taxon>
        <taxon>Magnoliopsida</taxon>
        <taxon>eudicotyledons</taxon>
        <taxon>Gunneridae</taxon>
        <taxon>Pentapetalae</taxon>
        <taxon>rosids</taxon>
        <taxon>fabids</taxon>
        <taxon>Fabales</taxon>
        <taxon>Fabaceae</taxon>
        <taxon>Papilionoideae</taxon>
        <taxon>50 kb inversion clade</taxon>
        <taxon>NPAAA clade</taxon>
        <taxon>Hologalegina</taxon>
        <taxon>IRL clade</taxon>
        <taxon>Trifolieae</taxon>
        <taxon>Trifolium</taxon>
    </lineage>
</organism>
<dbReference type="SUPFAM" id="SSF56672">
    <property type="entry name" value="DNA/RNA polymerases"/>
    <property type="match status" value="1"/>
</dbReference>
<evidence type="ECO:0000256" key="2">
    <source>
        <dbReference type="PROSITE-ProRule" id="PRU00047"/>
    </source>
</evidence>
<dbReference type="Pfam" id="PF07727">
    <property type="entry name" value="RVT_2"/>
    <property type="match status" value="1"/>
</dbReference>
<dbReference type="GO" id="GO:0004190">
    <property type="term" value="F:aspartic-type endopeptidase activity"/>
    <property type="evidence" value="ECO:0007669"/>
    <property type="project" value="UniProtKB-KW"/>
</dbReference>
<feature type="compositionally biased region" description="Polar residues" evidence="3">
    <location>
        <begin position="30"/>
        <end position="41"/>
    </location>
</feature>
<accession>A0A2K3MS94</accession>
<keyword evidence="1" id="KW-0378">Hydrolase</keyword>
<keyword evidence="2" id="KW-0863">Zinc-finger</keyword>
<name>A0A2K3MS94_TRIPR</name>
<sequence length="1454" mass="164850">MASELKDLKDEKKPESSENQHQGKRKSSPFDLNSNDNPGNLITQVQLRGENNYDEWTRAMKTSLRARRKWGFIEGTVKKPDEGTAEIEDWWTVQSMLVSWILNTVEPNLRSTMTYMENARDLWEDIKERFSVANGPKIHQLKADLVACKQAGMTIAAYYGKLKLLWDELANYEQVPVCSCEGCSCRITTKLEKRREEERVHQFLMGLDDVVYGTARSNLLASDPLPNLNRIYSVMIQEERVRTIARNKEERGDVMGLAVQIGGKNRGRDEFKDKCTNCNRDGHVAANCFQLIGYPDWWGDRPRGEGKSGTRGRSQNRGAGRGKGAAIVRANAAQAGGNSSAREAESHGFPGITSDQWQKLMEILNIQPDTAERMTGKSQSNEWILDSGASNHMTGTLEIMRELHDIQTCPIGLPDGKNASATKEGVVLLDEGLKLYNVLYVPNLKCNLISLSQLMDDLDCIVHFSDKLCVMQDRTSRMLIGAGKRRDGLYYFRTIQRVQACSVVGVNQLELWHRRLGHPSLKVTRLVSGTSKNNDHVELNKNCDVCLRAKQTREKFSLSEHVANDAFELIHCDLWGPYRTASSCGAFYFVTIVDDYSRAVWIYLIGDKREVSQTLINFFTLIKRQFDKQVKIFRSDNGTEFVCMKRYFHENGIIFQTSCVGTPQQNGRVERKHRHILNVARALRFQSNLPIDFWGECILAAGYLLNRTPSAILNGKTPYEMLHGQAPSLEHIRVFGCLCYAHNLNRKGDKFASKSRKCIFIGYPYGKKGWRLFDLENREQFVSRDVEFFETEYPFASTAEVVSERILTHVPHDEDADLDEEELDKGVEVGETLCSDQGHPTLDEKGGNEIEVEDQLNLEALSENVAELPSQTIETLGKGQRQKFPSTKLKGFVTHTAQKISPSSQLPSLSSFSGMPYPITHYVNLEKFSLAHRAFVAGLDHNKEPTSYVEAVKDHRWREAMQSEIQALENNGTWSVTHLPPGKKKLGCKWVYKIKHKSDGTVERFKARLVILGNHQIEGIDYNETFAPVAKMVTVRTVLAVAATKNWELHQMDVHNAFLHGDLQEEVFMKPPPGFHTTQPGMVCRLHKSLYGLKQAPRCWFAKLSTALKTYGFEQSLYDYSLFVLQRQDCFLAVLVYVDDLIITGNDHTAISAFKTYLHTCFHMKDLGTLKYFLGVEVARSPTGILLCQRKYALDIISETGLLGSKPASTPLEQNHRLALATGDILAQPEKYRRLVGRLIYLCFTRPELSYCVHILSQFMQQPRQEHWEAALRVVRYLKGNPGQGILLRHDSSLQLYGWSDSDWASCPLTRRSLTGWFILLGNSPISWKTKKQHTVSRSSAEAEYRSMATICCELKWLKGLLSSLGISHTQPMQIYCDSQAALHIAKNPVFHERTKHIEVDCHFIRDEIVKDHIRSTYVPTTAQLADIFTKALGRSQFLSLLGKLGIHNLHAPT</sequence>
<evidence type="ECO:0000313" key="6">
    <source>
        <dbReference type="EMBL" id="PNX93622.1"/>
    </source>
</evidence>
<dbReference type="InterPro" id="IPR012337">
    <property type="entry name" value="RNaseH-like_sf"/>
</dbReference>
<feature type="region of interest" description="Disordered" evidence="3">
    <location>
        <begin position="300"/>
        <end position="324"/>
    </location>
</feature>
<dbReference type="SUPFAM" id="SSF53098">
    <property type="entry name" value="Ribonuclease H-like"/>
    <property type="match status" value="1"/>
</dbReference>
<dbReference type="InterPro" id="IPR025724">
    <property type="entry name" value="GAG-pre-integrase_dom"/>
</dbReference>
<dbReference type="PANTHER" id="PTHR11439">
    <property type="entry name" value="GAG-POL-RELATED RETROTRANSPOSON"/>
    <property type="match status" value="1"/>
</dbReference>
<dbReference type="GO" id="GO:0015074">
    <property type="term" value="P:DNA integration"/>
    <property type="evidence" value="ECO:0007669"/>
    <property type="project" value="InterPro"/>
</dbReference>
<dbReference type="PROSITE" id="PS50994">
    <property type="entry name" value="INTEGRASE"/>
    <property type="match status" value="1"/>
</dbReference>
<evidence type="ECO:0000313" key="7">
    <source>
        <dbReference type="Proteomes" id="UP000236291"/>
    </source>
</evidence>
<dbReference type="Pfam" id="PF25597">
    <property type="entry name" value="SH3_retrovirus"/>
    <property type="match status" value="1"/>
</dbReference>
<dbReference type="ExpressionAtlas" id="A0A2K3MS94">
    <property type="expression patterns" value="baseline"/>
</dbReference>
<protein>
    <submittedName>
        <fullName evidence="6">Retrovirus-related Pol polyprotein from transposon TNT 1-94</fullName>
    </submittedName>
</protein>
<dbReference type="Proteomes" id="UP000236291">
    <property type="component" value="Unassembled WGS sequence"/>
</dbReference>
<comment type="caution">
    <text evidence="6">The sequence shown here is derived from an EMBL/GenBank/DDBJ whole genome shotgun (WGS) entry which is preliminary data.</text>
</comment>
<dbReference type="InterPro" id="IPR001878">
    <property type="entry name" value="Znf_CCHC"/>
</dbReference>
<dbReference type="PROSITE" id="PS50158">
    <property type="entry name" value="ZF_CCHC"/>
    <property type="match status" value="1"/>
</dbReference>
<feature type="compositionally biased region" description="Basic and acidic residues" evidence="3">
    <location>
        <begin position="1"/>
        <end position="18"/>
    </location>
</feature>
<keyword evidence="2" id="KW-0862">Zinc</keyword>
<reference evidence="6 7" key="1">
    <citation type="journal article" date="2014" name="Am. J. Bot.">
        <title>Genome assembly and annotation for red clover (Trifolium pratense; Fabaceae).</title>
        <authorList>
            <person name="Istvanek J."/>
            <person name="Jaros M."/>
            <person name="Krenek A."/>
            <person name="Repkova J."/>
        </authorList>
    </citation>
    <scope>NUCLEOTIDE SEQUENCE [LARGE SCALE GENOMIC DNA]</scope>
    <source>
        <strain evidence="7">cv. Tatra</strain>
        <tissue evidence="6">Young leaves</tissue>
    </source>
</reference>
<dbReference type="InterPro" id="IPR001584">
    <property type="entry name" value="Integrase_cat-core"/>
</dbReference>
<dbReference type="Pfam" id="PF14244">
    <property type="entry name" value="Retrotran_gag_3"/>
    <property type="match status" value="1"/>
</dbReference>
<dbReference type="InterPro" id="IPR029472">
    <property type="entry name" value="Copia-like_N"/>
</dbReference>
<proteinExistence type="predicted"/>
<dbReference type="InterPro" id="IPR036397">
    <property type="entry name" value="RNaseH_sf"/>
</dbReference>
<feature type="region of interest" description="Disordered" evidence="3">
    <location>
        <begin position="333"/>
        <end position="352"/>
    </location>
</feature>
<dbReference type="CDD" id="cd09272">
    <property type="entry name" value="RNase_HI_RT_Ty1"/>
    <property type="match status" value="1"/>
</dbReference>
<keyword evidence="1" id="KW-0645">Protease</keyword>
<dbReference type="PANTHER" id="PTHR11439:SF462">
    <property type="match status" value="1"/>
</dbReference>
<feature type="domain" description="Integrase catalytic" evidence="5">
    <location>
        <begin position="562"/>
        <end position="726"/>
    </location>
</feature>
<dbReference type="Gene3D" id="3.30.420.10">
    <property type="entry name" value="Ribonuclease H-like superfamily/Ribonuclease H"/>
    <property type="match status" value="1"/>
</dbReference>
<gene>
    <name evidence="6" type="ORF">L195_g016777</name>
</gene>
<dbReference type="InterPro" id="IPR043502">
    <property type="entry name" value="DNA/RNA_pol_sf"/>
</dbReference>
<dbReference type="GO" id="GO:0008270">
    <property type="term" value="F:zinc ion binding"/>
    <property type="evidence" value="ECO:0007669"/>
    <property type="project" value="UniProtKB-KW"/>
</dbReference>
<evidence type="ECO:0000256" key="1">
    <source>
        <dbReference type="ARBA" id="ARBA00022750"/>
    </source>
</evidence>
<dbReference type="Pfam" id="PF13976">
    <property type="entry name" value="gag_pre-integrs"/>
    <property type="match status" value="1"/>
</dbReference>
<evidence type="ECO:0000256" key="3">
    <source>
        <dbReference type="SAM" id="MobiDB-lite"/>
    </source>
</evidence>
<feature type="domain" description="CCHC-type" evidence="4">
    <location>
        <begin position="274"/>
        <end position="288"/>
    </location>
</feature>
<dbReference type="Pfam" id="PF22936">
    <property type="entry name" value="Pol_BBD"/>
    <property type="match status" value="1"/>
</dbReference>
<dbReference type="Pfam" id="PF00665">
    <property type="entry name" value="rve"/>
    <property type="match status" value="1"/>
</dbReference>
<feature type="region of interest" description="Disordered" evidence="3">
    <location>
        <begin position="1"/>
        <end position="41"/>
    </location>
</feature>